<accession>A0A210Q427</accession>
<evidence type="ECO:0000313" key="4">
    <source>
        <dbReference type="Proteomes" id="UP000242188"/>
    </source>
</evidence>
<evidence type="ECO:0000259" key="2">
    <source>
        <dbReference type="SMART" id="SM00703"/>
    </source>
</evidence>
<feature type="transmembrane region" description="Helical" evidence="1">
    <location>
        <begin position="606"/>
        <end position="626"/>
    </location>
</feature>
<feature type="domain" description="Nose resistant-to-fluoxetine protein N-terminal" evidence="2">
    <location>
        <begin position="296"/>
        <end position="419"/>
    </location>
</feature>
<feature type="transmembrane region" description="Helical" evidence="1">
    <location>
        <begin position="667"/>
        <end position="690"/>
    </location>
</feature>
<organism evidence="3 4">
    <name type="scientific">Mizuhopecten yessoensis</name>
    <name type="common">Japanese scallop</name>
    <name type="synonym">Patinopecten yessoensis</name>
    <dbReference type="NCBI Taxonomy" id="6573"/>
    <lineage>
        <taxon>Eukaryota</taxon>
        <taxon>Metazoa</taxon>
        <taxon>Spiralia</taxon>
        <taxon>Lophotrochozoa</taxon>
        <taxon>Mollusca</taxon>
        <taxon>Bivalvia</taxon>
        <taxon>Autobranchia</taxon>
        <taxon>Pteriomorphia</taxon>
        <taxon>Pectinida</taxon>
        <taxon>Pectinoidea</taxon>
        <taxon>Pectinidae</taxon>
        <taxon>Mizuhopecten</taxon>
    </lineage>
</organism>
<keyword evidence="1" id="KW-1133">Transmembrane helix</keyword>
<sequence length="922" mass="103144">MAYLGSIGVFYIMLYISGSYPQRITHVNGSSYQRGYLSSNVYNLSSNVKPTGNRTQETMSSAVTPLPVSVNNMVSSANNSVSTAVKHSSTSTPVVTNRTKVQFSTLVNSNMYSKILPSGVLRNGTSNIIGTEFHNALPLPVGIKLYRGDSHNMTIISVSKPGQNTTATLSHVPSVFQSNFNNLFQNTLQGNEIQTQLSHFINTSNVTLPIPIVVQDNLEKVIDALLLHAEGNDTAFLQLLFGSQSGLSLPPEMLKKLGRLYGNKEDINFNVILSHLTNGQKKLFSNFIIQQFSPVSTVCWNHLLELTNDNATAFKMIDASGKIPTAILQGNLKWTGSFDECMSSRGMGHGPRTFDGKYCTATLSLDELLPPPLQVNAEMGLCVPDTCNKYEIKLITDILLGLVALGNASLYSTAMVCQEPAEYDTLSVAAIMFFASFGLFILFATVMDIKYTNDMKMEMKAGVNGEPAIADIHESGNDAPPVIKTGIRARLLVSFSLYTNGRKLLSSRRQRADKFEAVNGIRFLSMAWVILGHTFLHITSSGIMENRLTFVPAVLHQVSAGVIVNSLLSVDTFFTLSGLLLSYVFMKEMKRQDGKINWFMYYLHRFWRLTPPYMLVMFMYVALMRYTGDGPFWPKNGHEKDFCAKTWWRNLLYINNFVDSFNSCMVWTWYLANDMQFYLISPLLLVPLYFSRRHGGLVCGVFLLGTTITSYVVSYQLDLSAVMFNANSTSTTNEDNYFPYYFVRPYCRMGPYIVGIVAGYILYVNEGNYKLSKGLNMLLWFLMTVTGSVVTYGVYGPATGTNWDPSIAALYNATHRTVWGVCVSWVVVACVTGYGGFINTLLSWKAFIPLGRLTYCVYLVHPLLLFYFTATMRHTIYVTNYTLIYIFLGTLTLSNMLAFLTSLVFEAPMKELENIIFKRKRK</sequence>
<keyword evidence="1" id="KW-0472">Membrane</keyword>
<feature type="transmembrane region" description="Helical" evidence="1">
    <location>
        <begin position="882"/>
        <end position="905"/>
    </location>
</feature>
<protein>
    <submittedName>
        <fullName evidence="3">Nose resistant to fluoxetine protein 6</fullName>
    </submittedName>
</protein>
<feature type="transmembrane region" description="Helical" evidence="1">
    <location>
        <begin position="777"/>
        <end position="798"/>
    </location>
</feature>
<feature type="transmembrane region" description="Helical" evidence="1">
    <location>
        <begin position="517"/>
        <end position="538"/>
    </location>
</feature>
<dbReference type="OrthoDB" id="207378at2759"/>
<proteinExistence type="predicted"/>
<dbReference type="InterPro" id="IPR006621">
    <property type="entry name" value="Nose-resist-to-fluoxetine_N"/>
</dbReference>
<dbReference type="Pfam" id="PF01757">
    <property type="entry name" value="Acyl_transf_3"/>
    <property type="match status" value="1"/>
</dbReference>
<dbReference type="PANTHER" id="PTHR11161">
    <property type="entry name" value="O-ACYLTRANSFERASE"/>
    <property type="match status" value="1"/>
</dbReference>
<dbReference type="InterPro" id="IPR052728">
    <property type="entry name" value="O2_lipid_transport_reg"/>
</dbReference>
<feature type="transmembrane region" description="Helical" evidence="1">
    <location>
        <begin position="426"/>
        <end position="447"/>
    </location>
</feature>
<keyword evidence="4" id="KW-1185">Reference proteome</keyword>
<dbReference type="InterPro" id="IPR002656">
    <property type="entry name" value="Acyl_transf_3_dom"/>
</dbReference>
<dbReference type="AlphaFoldDB" id="A0A210Q427"/>
<feature type="transmembrane region" description="Helical" evidence="1">
    <location>
        <begin position="749"/>
        <end position="765"/>
    </location>
</feature>
<dbReference type="Pfam" id="PF20146">
    <property type="entry name" value="NRF"/>
    <property type="match status" value="1"/>
</dbReference>
<dbReference type="EMBL" id="NEDP02005089">
    <property type="protein sequence ID" value="OWF43498.1"/>
    <property type="molecule type" value="Genomic_DNA"/>
</dbReference>
<dbReference type="GO" id="GO:0016747">
    <property type="term" value="F:acyltransferase activity, transferring groups other than amino-acyl groups"/>
    <property type="evidence" value="ECO:0007669"/>
    <property type="project" value="InterPro"/>
</dbReference>
<gene>
    <name evidence="3" type="ORF">KP79_PYT04154</name>
</gene>
<feature type="transmembrane region" description="Helical" evidence="1">
    <location>
        <begin position="818"/>
        <end position="841"/>
    </location>
</feature>
<evidence type="ECO:0000313" key="3">
    <source>
        <dbReference type="EMBL" id="OWF43498.1"/>
    </source>
</evidence>
<dbReference type="SMART" id="SM00703">
    <property type="entry name" value="NRF"/>
    <property type="match status" value="1"/>
</dbReference>
<feature type="transmembrane region" description="Helical" evidence="1">
    <location>
        <begin position="558"/>
        <end position="585"/>
    </location>
</feature>
<dbReference type="PANTHER" id="PTHR11161:SF69">
    <property type="entry name" value="NOSE RESISTANT TO FLUOXETINE PROTEIN 6-LIKE PROTEIN"/>
    <property type="match status" value="1"/>
</dbReference>
<reference evidence="3 4" key="1">
    <citation type="journal article" date="2017" name="Nat. Ecol. Evol.">
        <title>Scallop genome provides insights into evolution of bilaterian karyotype and development.</title>
        <authorList>
            <person name="Wang S."/>
            <person name="Zhang J."/>
            <person name="Jiao W."/>
            <person name="Li J."/>
            <person name="Xun X."/>
            <person name="Sun Y."/>
            <person name="Guo X."/>
            <person name="Huan P."/>
            <person name="Dong B."/>
            <person name="Zhang L."/>
            <person name="Hu X."/>
            <person name="Sun X."/>
            <person name="Wang J."/>
            <person name="Zhao C."/>
            <person name="Wang Y."/>
            <person name="Wang D."/>
            <person name="Huang X."/>
            <person name="Wang R."/>
            <person name="Lv J."/>
            <person name="Li Y."/>
            <person name="Zhang Z."/>
            <person name="Liu B."/>
            <person name="Lu W."/>
            <person name="Hui Y."/>
            <person name="Liang J."/>
            <person name="Zhou Z."/>
            <person name="Hou R."/>
            <person name="Li X."/>
            <person name="Liu Y."/>
            <person name="Li H."/>
            <person name="Ning X."/>
            <person name="Lin Y."/>
            <person name="Zhao L."/>
            <person name="Xing Q."/>
            <person name="Dou J."/>
            <person name="Li Y."/>
            <person name="Mao J."/>
            <person name="Guo H."/>
            <person name="Dou H."/>
            <person name="Li T."/>
            <person name="Mu C."/>
            <person name="Jiang W."/>
            <person name="Fu Q."/>
            <person name="Fu X."/>
            <person name="Miao Y."/>
            <person name="Liu J."/>
            <person name="Yu Q."/>
            <person name="Li R."/>
            <person name="Liao H."/>
            <person name="Li X."/>
            <person name="Kong Y."/>
            <person name="Jiang Z."/>
            <person name="Chourrout D."/>
            <person name="Li R."/>
            <person name="Bao Z."/>
        </authorList>
    </citation>
    <scope>NUCLEOTIDE SEQUENCE [LARGE SCALE GENOMIC DNA]</scope>
    <source>
        <strain evidence="3 4">PY_sf001</strain>
    </source>
</reference>
<feature type="transmembrane region" description="Helical" evidence="1">
    <location>
        <begin position="853"/>
        <end position="870"/>
    </location>
</feature>
<evidence type="ECO:0000256" key="1">
    <source>
        <dbReference type="SAM" id="Phobius"/>
    </source>
</evidence>
<keyword evidence="1" id="KW-0812">Transmembrane</keyword>
<comment type="caution">
    <text evidence="3">The sequence shown here is derived from an EMBL/GenBank/DDBJ whole genome shotgun (WGS) entry which is preliminary data.</text>
</comment>
<feature type="transmembrane region" description="Helical" evidence="1">
    <location>
        <begin position="697"/>
        <end position="717"/>
    </location>
</feature>
<dbReference type="Proteomes" id="UP000242188">
    <property type="component" value="Unassembled WGS sequence"/>
</dbReference>
<name>A0A210Q427_MIZYE</name>